<comment type="caution">
    <text evidence="2">The sequence shown here is derived from an EMBL/GenBank/DDBJ whole genome shotgun (WGS) entry which is preliminary data.</text>
</comment>
<evidence type="ECO:0000313" key="3">
    <source>
        <dbReference type="Proteomes" id="UP000765160"/>
    </source>
</evidence>
<organism evidence="2 3">
    <name type="scientific">Falsiroseomonas frigidaquae</name>
    <dbReference type="NCBI Taxonomy" id="487318"/>
    <lineage>
        <taxon>Bacteria</taxon>
        <taxon>Pseudomonadati</taxon>
        <taxon>Pseudomonadota</taxon>
        <taxon>Alphaproteobacteria</taxon>
        <taxon>Acetobacterales</taxon>
        <taxon>Roseomonadaceae</taxon>
        <taxon>Falsiroseomonas</taxon>
    </lineage>
</organism>
<accession>A0ABX1F8R1</accession>
<sequence>MADDIWHAMSKGMLAFAHGRAGDLTQSTFRDTGSLVTSLFDGEEDDPGVKQRLKELKEQIAALAEEVKPLIAAVEDEAKAAAAAVGRMATELGTDPFTAEAAMRAATELGVVIDALGRAIDDLADAAAAREPEEAAKAPLRAAIKGIKEPWIAPFRGLAQDAAKGFDSLCNSVLGLDGASRAIGTRLSWDQPGKRLAVLLEATGSTALGPITLDGAVVEGFFSFADRATLGVLVKARIKAGLRGDKLLQKIIPGQAPTADTEPTAVTLDTTNGLTFGAGADRRLTLPVRFAFPGLELRELAIARPPEEEAPPDSGRIDLMATVAGRMGDAVGIVAEGVGAVLTWRGGDAPIEVRPRPPHAAGIRIEAGIVRGGGFLRHDEDAGEYGGVLDLTFAKFGVTAICLIGTEPFSLVVVLGVRFAPRIELGFGFTLGGLGGILALERRLDTEALRAGIRNGAIGTLLFPDDPVQAAPGILDRIKTIFPPQPGGFVVGPIAELGWGSQAGFVKAKVGLVLALPDPRIVLLGALQVGVPTAETPDRLRIVDLRAEFFAEFSDDYLLARASLINSKLATATVNGDLGLLVRWADEEIFAISIGGFFPGFEAPPELADLKRIAIEVSPPLPWITLRAEGYFAITASTLQFGGSFTLRAKVGPAEARAWLAVDALFEWAPRFRFVCRIDAGLEVKVFGETLLGVSFRGEISGTAPWRLEGRASIEILWWDIPIDIGPITWGAEEAVAAPAISPMQVVAQALEADAAWTPRLPAGAESLVRLRSDEITPLLVHPLGALEARQLSVPLETEIDRIGGNPVLAPRVHLDAPRIGVAEAAALSHATDAFPPGQFIDMAVEDQASGPDFETFPCGIRLAATRAVQPGPVASAAVTWETVFPHDDAMAGSRTAWDLRLIAPHAFATAAVGIAARARVNPYAIGIAPDAGIALGDAGLATVARMADSVRAEGVPAAMATSAARRLLRGMAVGQREGLQVIRARLAA</sequence>
<feature type="domain" description="DUF6603" evidence="1">
    <location>
        <begin position="317"/>
        <end position="846"/>
    </location>
</feature>
<dbReference type="Pfam" id="PF20248">
    <property type="entry name" value="DUF6603"/>
    <property type="match status" value="1"/>
</dbReference>
<dbReference type="RefSeq" id="WP_168055162.1">
    <property type="nucleotide sequence ID" value="NZ_JAATJR010000011.1"/>
</dbReference>
<gene>
    <name evidence="2" type="ORF">HB662_27785</name>
</gene>
<dbReference type="EMBL" id="JAAVTX010000011">
    <property type="protein sequence ID" value="NKE48601.1"/>
    <property type="molecule type" value="Genomic_DNA"/>
</dbReference>
<protein>
    <recommendedName>
        <fullName evidence="1">DUF6603 domain-containing protein</fullName>
    </recommendedName>
</protein>
<dbReference type="InterPro" id="IPR046538">
    <property type="entry name" value="DUF6603"/>
</dbReference>
<name>A0ABX1F8R1_9PROT</name>
<evidence type="ECO:0000313" key="2">
    <source>
        <dbReference type="EMBL" id="NKE48601.1"/>
    </source>
</evidence>
<reference evidence="2 3" key="1">
    <citation type="submission" date="2020-03" db="EMBL/GenBank/DDBJ databases">
        <title>Roseomonas selenitidurans sp. nov. isolated from soil.</title>
        <authorList>
            <person name="Liu H."/>
        </authorList>
    </citation>
    <scope>NUCLEOTIDE SEQUENCE [LARGE SCALE GENOMIC DNA]</scope>
    <source>
        <strain evidence="2 3">JCM 15073</strain>
    </source>
</reference>
<dbReference type="Proteomes" id="UP000765160">
    <property type="component" value="Unassembled WGS sequence"/>
</dbReference>
<keyword evidence="3" id="KW-1185">Reference proteome</keyword>
<evidence type="ECO:0000259" key="1">
    <source>
        <dbReference type="Pfam" id="PF20248"/>
    </source>
</evidence>
<proteinExistence type="predicted"/>